<dbReference type="PANTHER" id="PTHR30024">
    <property type="entry name" value="ALIPHATIC SULFONATES-BINDING PROTEIN-RELATED"/>
    <property type="match status" value="1"/>
</dbReference>
<organism evidence="2 3">
    <name type="scientific">Fumia xinanensis</name>
    <dbReference type="NCBI Taxonomy" id="2763659"/>
    <lineage>
        <taxon>Bacteria</taxon>
        <taxon>Bacillati</taxon>
        <taxon>Bacillota</taxon>
        <taxon>Clostridia</taxon>
        <taxon>Eubacteriales</taxon>
        <taxon>Oscillospiraceae</taxon>
        <taxon>Fumia</taxon>
    </lineage>
</organism>
<dbReference type="Pfam" id="PF12974">
    <property type="entry name" value="Phosphonate-bd"/>
    <property type="match status" value="1"/>
</dbReference>
<dbReference type="SUPFAM" id="SSF53850">
    <property type="entry name" value="Periplasmic binding protein-like II"/>
    <property type="match status" value="1"/>
</dbReference>
<name>A0A926E5B8_9FIRM</name>
<evidence type="ECO:0000313" key="3">
    <source>
        <dbReference type="Proteomes" id="UP000610760"/>
    </source>
</evidence>
<dbReference type="Gene3D" id="3.40.190.10">
    <property type="entry name" value="Periplasmic binding protein-like II"/>
    <property type="match status" value="2"/>
</dbReference>
<comment type="caution">
    <text evidence="2">The sequence shown here is derived from an EMBL/GenBank/DDBJ whole genome shotgun (WGS) entry which is preliminary data.</text>
</comment>
<sequence>MRKNWKKLLSMVAAGALFVLMFAGCGQQQEQPEPSSDPSSSDVSPMPMVVDDTIVRVASLKGPTGLGMLKLMANSDASQTSGGTSSYQQKYRFQLVGQPDEIVSKLATKELDIAAVPTNLAASLYNKTNGQIKILAVNTLGVLYVVQKGEPIVSVQDLKGKTIVASGKGTTAQYVLEYILEKNGIDPDRDVTVVYKSEHSEAAATLAAADQAVAVLPQPFVTSALMKDSNVSIALDLTEEWEKVSDNQLAMGAIVARSEFLELHKNLVDDFLSEYQVSTEYANTNPGQTADLSETYDLMPSAVAEKAIPQCNIVYIDGEEMQTDINAFLQVLYDFEPKSIGGTVPDENFYYQK</sequence>
<dbReference type="EMBL" id="JACRSV010000003">
    <property type="protein sequence ID" value="MBC8560424.1"/>
    <property type="molecule type" value="Genomic_DNA"/>
</dbReference>
<dbReference type="PIRSF" id="PIRSF027386">
    <property type="entry name" value="UCP027386_ABC_sbc_TM0202"/>
    <property type="match status" value="1"/>
</dbReference>
<accession>A0A926E5B8</accession>
<dbReference type="PANTHER" id="PTHR30024:SF46">
    <property type="entry name" value="ABC TRANSPORTER, SUBSTRATE-BINDING LIPOPROTEIN"/>
    <property type="match status" value="1"/>
</dbReference>
<dbReference type="AlphaFoldDB" id="A0A926E5B8"/>
<dbReference type="PROSITE" id="PS51257">
    <property type="entry name" value="PROKAR_LIPOPROTEIN"/>
    <property type="match status" value="1"/>
</dbReference>
<keyword evidence="1" id="KW-0732">Signal</keyword>
<evidence type="ECO:0000256" key="1">
    <source>
        <dbReference type="SAM" id="SignalP"/>
    </source>
</evidence>
<keyword evidence="3" id="KW-1185">Reference proteome</keyword>
<evidence type="ECO:0000313" key="2">
    <source>
        <dbReference type="EMBL" id="MBC8560424.1"/>
    </source>
</evidence>
<proteinExistence type="predicted"/>
<dbReference type="Proteomes" id="UP000610760">
    <property type="component" value="Unassembled WGS sequence"/>
</dbReference>
<gene>
    <name evidence="2" type="ORF">H8710_10160</name>
</gene>
<feature type="signal peptide" evidence="1">
    <location>
        <begin position="1"/>
        <end position="23"/>
    </location>
</feature>
<protein>
    <submittedName>
        <fullName evidence="2">ABC transporter substrate-binding protein</fullName>
    </submittedName>
</protein>
<dbReference type="InterPro" id="IPR027024">
    <property type="entry name" value="UCP027386_ABC_sbc_TM0202"/>
</dbReference>
<feature type="chain" id="PRO_5038580821" evidence="1">
    <location>
        <begin position="24"/>
        <end position="353"/>
    </location>
</feature>
<reference evidence="2" key="1">
    <citation type="submission" date="2020-08" db="EMBL/GenBank/DDBJ databases">
        <title>Genome public.</title>
        <authorList>
            <person name="Liu C."/>
            <person name="Sun Q."/>
        </authorList>
    </citation>
    <scope>NUCLEOTIDE SEQUENCE</scope>
    <source>
        <strain evidence="2">NSJ-33</strain>
    </source>
</reference>
<dbReference type="RefSeq" id="WP_249295412.1">
    <property type="nucleotide sequence ID" value="NZ_JACRSV010000003.1"/>
</dbReference>